<name>A0A316VC35_9BASI</name>
<proteinExistence type="predicted"/>
<feature type="compositionally biased region" description="Polar residues" evidence="1">
    <location>
        <begin position="411"/>
        <end position="422"/>
    </location>
</feature>
<dbReference type="InterPro" id="IPR016024">
    <property type="entry name" value="ARM-type_fold"/>
</dbReference>
<dbReference type="GO" id="GO:0005794">
    <property type="term" value="C:Golgi apparatus"/>
    <property type="evidence" value="ECO:0007669"/>
    <property type="project" value="UniProtKB-ARBA"/>
</dbReference>
<dbReference type="InterPro" id="IPR032691">
    <property type="entry name" value="Mon2/Sec7/BIG1-like_HUS"/>
</dbReference>
<dbReference type="GeneID" id="37018282"/>
<dbReference type="OrthoDB" id="10258608at2759"/>
<feature type="compositionally biased region" description="Pro residues" evidence="1">
    <location>
        <begin position="620"/>
        <end position="631"/>
    </location>
</feature>
<sequence length="1784" mass="196964">MHLVYSEINAVTSAIRKHARNTASSSASLVPVLSSKESSSKSVQQKQSQPDPIAEQANRSAHARNKSLDYAISPTPTESSTFNKAARLRYVYADNRRDDSLVGLLNAFTLLRAQLKDIRSLEAIPQPLLLQPFLRVILSARTTGPVTSIALQAVHRLIIYGIIQVDLDHPTDGGILASRQDGRDHSSYLHRSSSQLAVAEIAHAVSHCRFEASDAVADELVLLRILAVMRELICNDGRVEIQSDSNATRSPNTALADCLSDESICEMMETGLSMCCQMRLSDLLRRTAEQSMTTMVRSLFSRLGSIPLTADESYSSGSQAPEIEPEHATLAADPVGKDLLDAEKEKKLRRMTMPDPKSFDVPAAGLMSPPAVQEMKTIGEQEELEPSQEKDKVSTDESDVAKVEGGEKSNETISTEAPSTEATAEKPAEENSTPQTLSVDDALNEKTASNASETNEQPEEDITEVDSQPYGLPAIKEVLKVIVSLLDPNNQQHTDSMRLLGLSMLCAVFEVAGKSIGLYPSLRAVVQDSACKHLFHLTRSENPTLVAYSLRTTSTLFETMREHLKLQYESFIAYIFDRLAPTFPISAEPWKDDASNVLAMRRANLNDIKRTGTPDVGTPNAPPPPPPPPLPKTSDRSPAHGESRELVIETLSLLLGSHLPFESDHDAFVELWINYDCDVDCDNMFEKMVNFLCRSVYAANPLHPHVQESTQLFAIDALLNLVSNMAARQESEAAGVHIDGQWPEELPAPEQLAGQKGTKASILAGAAKFNEKPKLGLKYFEERGFIDSTGKGGVTKDVSIARFLKDCPGLDKRLLGDYLSRPENEGVLDAFLRLFDFSQTPIAEAMREMLEAFRLPGESQQINRITETFAKIFFASKPAEIHSEDAVYVLSYSIIMLNTDLHNPQNKRRMTIEDYRRNLRGVNDGKDFDQEFLGAIYDSIRRREIVMPEEHKGQLGFDYAWKELLRRSRKSGKLLHAHTTRFDRDMFAACWRPIVASIAYAFSTYRDEHLLERAISGFRQCAVLASRFDMHELFDFTIQGLASATGLLDANGVGQVTNNAVVEFEGQKVTISPLSIQFGRNFKGQLAAVVLFTIANGNGHAVRKGWLPIFEIYKNLFINSLLSSSLGSMFEFGTEKPRPLPIRAKRAPGPPPQDPRSQSGAGIFSTISSYLLSPYSTEKEITRPDVTVTEEAVESSLCTADCVASCRIEDLFTELMQLNLEARIEALQALRQLADRYTVERRAMLIAEGTGNGESSSGRSTPTQGVSASNGPPLRSNQALPYDPCGAFVLELAVTLACSANPQDANKLWPIVAEHSMSIIGSPGHYHSLQVERAVVAILRLVQYASPQSELRQQIFQIMDSINGLPVEYRATMADQVTAGLYSILNTNPKTAVSKTEWSIILTMLAIYGNARSAKAAHYSLACLESIIRMDAASDAITVENFSGIVYLLRDFARSADTIRLDSGQQNGGDQQSRKTLTEKKALREYEEACQQRGPKAVEYLEMLKARIPRLSSQLPATSITETWTSFWSPLMLAIAQQYTNGHRATRQAALTHLQRILLAPEIVGSGEDNVPETRSILHSMFGTVLFPTLNELLKPEVYQLDASNEAGSMQETRIRSCNLLCKVYLHYLGRLSNATVGGKSVADVTGSDGQPIDEDFLQLWLTILDFFDRFMHSGKRDQLTESTPENLKNVLLVMNASGILLPPPSQGEAETRSTGQAQLFDKTFERIQRFLPKLKDEIFVAAPISNVQTPKPSPQPAPENNGSQEVEGEKQIDEKKDAEAAKV</sequence>
<protein>
    <submittedName>
        <fullName evidence="3">Sec7-domain-containing protein</fullName>
    </submittedName>
</protein>
<dbReference type="Pfam" id="PF12783">
    <property type="entry name" value="Sec7-like_HUS"/>
    <property type="match status" value="1"/>
</dbReference>
<dbReference type="FunCoup" id="A0A316VC35">
    <property type="interactions" value="531"/>
</dbReference>
<dbReference type="Pfam" id="PF23325">
    <property type="entry name" value="TPR_28"/>
    <property type="match status" value="1"/>
</dbReference>
<feature type="region of interest" description="Disordered" evidence="1">
    <location>
        <begin position="1248"/>
        <end position="1274"/>
    </location>
</feature>
<gene>
    <name evidence="3" type="ORF">FA14DRAFT_122092</name>
</gene>
<feature type="region of interest" description="Disordered" evidence="1">
    <location>
        <begin position="1746"/>
        <end position="1784"/>
    </location>
</feature>
<dbReference type="FunFam" id="1.10.1000.11:FF:000002">
    <property type="entry name" value="Cytohesin 1"/>
    <property type="match status" value="1"/>
</dbReference>
<keyword evidence="4" id="KW-1185">Reference proteome</keyword>
<feature type="region of interest" description="Disordered" evidence="1">
    <location>
        <begin position="608"/>
        <end position="642"/>
    </location>
</feature>
<dbReference type="Proteomes" id="UP000245771">
    <property type="component" value="Unassembled WGS sequence"/>
</dbReference>
<dbReference type="Gene3D" id="1.10.1000.11">
    <property type="entry name" value="Arf Nucleotide-binding Site Opener,domain 2"/>
    <property type="match status" value="1"/>
</dbReference>
<accession>A0A316VC35</accession>
<feature type="region of interest" description="Disordered" evidence="1">
    <location>
        <begin position="311"/>
        <end position="337"/>
    </location>
</feature>
<evidence type="ECO:0000256" key="1">
    <source>
        <dbReference type="SAM" id="MobiDB-lite"/>
    </source>
</evidence>
<dbReference type="Pfam" id="PF01369">
    <property type="entry name" value="Sec7"/>
    <property type="match status" value="1"/>
</dbReference>
<organism evidence="3 4">
    <name type="scientific">Meira miltonrushii</name>
    <dbReference type="NCBI Taxonomy" id="1280837"/>
    <lineage>
        <taxon>Eukaryota</taxon>
        <taxon>Fungi</taxon>
        <taxon>Dikarya</taxon>
        <taxon>Basidiomycota</taxon>
        <taxon>Ustilaginomycotina</taxon>
        <taxon>Exobasidiomycetes</taxon>
        <taxon>Exobasidiales</taxon>
        <taxon>Brachybasidiaceae</taxon>
        <taxon>Meira</taxon>
    </lineage>
</organism>
<dbReference type="Gene3D" id="1.10.220.20">
    <property type="match status" value="1"/>
</dbReference>
<feature type="compositionally biased region" description="Low complexity" evidence="1">
    <location>
        <begin position="35"/>
        <end position="50"/>
    </location>
</feature>
<dbReference type="InParanoid" id="A0A316VC35"/>
<feature type="region of interest" description="Disordered" evidence="1">
    <location>
        <begin position="448"/>
        <end position="467"/>
    </location>
</feature>
<dbReference type="SUPFAM" id="SSF48425">
    <property type="entry name" value="Sec7 domain"/>
    <property type="match status" value="1"/>
</dbReference>
<dbReference type="GO" id="GO:0032012">
    <property type="term" value="P:regulation of ARF protein signal transduction"/>
    <property type="evidence" value="ECO:0007669"/>
    <property type="project" value="InterPro"/>
</dbReference>
<feature type="compositionally biased region" description="Basic and acidic residues" evidence="1">
    <location>
        <begin position="1768"/>
        <end position="1784"/>
    </location>
</feature>
<dbReference type="CDD" id="cd00171">
    <property type="entry name" value="Sec7"/>
    <property type="match status" value="1"/>
</dbReference>
<dbReference type="RefSeq" id="XP_025354980.1">
    <property type="nucleotide sequence ID" value="XM_025496501.1"/>
</dbReference>
<dbReference type="PROSITE" id="PS50190">
    <property type="entry name" value="SEC7"/>
    <property type="match status" value="1"/>
</dbReference>
<dbReference type="InterPro" id="IPR000904">
    <property type="entry name" value="Sec7_dom"/>
</dbReference>
<dbReference type="SMART" id="SM00222">
    <property type="entry name" value="Sec7"/>
    <property type="match status" value="1"/>
</dbReference>
<evidence type="ECO:0000313" key="4">
    <source>
        <dbReference type="Proteomes" id="UP000245771"/>
    </source>
</evidence>
<feature type="region of interest" description="Disordered" evidence="1">
    <location>
        <begin position="347"/>
        <end position="366"/>
    </location>
</feature>
<dbReference type="GO" id="GO:0005085">
    <property type="term" value="F:guanyl-nucleotide exchange factor activity"/>
    <property type="evidence" value="ECO:0007669"/>
    <property type="project" value="InterPro"/>
</dbReference>
<dbReference type="STRING" id="1280837.A0A316VC35"/>
<reference evidence="3 4" key="1">
    <citation type="journal article" date="2018" name="Mol. Biol. Evol.">
        <title>Broad Genomic Sampling Reveals a Smut Pathogenic Ancestry of the Fungal Clade Ustilaginomycotina.</title>
        <authorList>
            <person name="Kijpornyongpan T."/>
            <person name="Mondo S.J."/>
            <person name="Barry K."/>
            <person name="Sandor L."/>
            <person name="Lee J."/>
            <person name="Lipzen A."/>
            <person name="Pangilinan J."/>
            <person name="LaButti K."/>
            <person name="Hainaut M."/>
            <person name="Henrissat B."/>
            <person name="Grigoriev I.V."/>
            <person name="Spatafora J.W."/>
            <person name="Aime M.C."/>
        </authorList>
    </citation>
    <scope>NUCLEOTIDE SEQUENCE [LARGE SCALE GENOMIC DNA]</scope>
    <source>
        <strain evidence="3 4">MCA 3882</strain>
    </source>
</reference>
<feature type="compositionally biased region" description="Basic and acidic residues" evidence="1">
    <location>
        <begin position="633"/>
        <end position="642"/>
    </location>
</feature>
<dbReference type="PANTHER" id="PTHR10663">
    <property type="entry name" value="GUANYL-NUCLEOTIDE EXCHANGE FACTOR"/>
    <property type="match status" value="1"/>
</dbReference>
<dbReference type="InterPro" id="IPR056604">
    <property type="entry name" value="GBF1-like_TPR"/>
</dbReference>
<dbReference type="SUPFAM" id="SSF48371">
    <property type="entry name" value="ARM repeat"/>
    <property type="match status" value="1"/>
</dbReference>
<feature type="domain" description="SEC7" evidence="2">
    <location>
        <begin position="751"/>
        <end position="943"/>
    </location>
</feature>
<feature type="compositionally biased region" description="Basic and acidic residues" evidence="1">
    <location>
        <begin position="387"/>
        <end position="410"/>
    </location>
</feature>
<feature type="region of interest" description="Disordered" evidence="1">
    <location>
        <begin position="380"/>
        <end position="440"/>
    </location>
</feature>
<feature type="compositionally biased region" description="Polar residues" evidence="1">
    <location>
        <begin position="1253"/>
        <end position="1274"/>
    </location>
</feature>
<feature type="region of interest" description="Disordered" evidence="1">
    <location>
        <begin position="35"/>
        <end position="75"/>
    </location>
</feature>
<dbReference type="PANTHER" id="PTHR10663:SF388">
    <property type="entry name" value="GOLGI-SPECIFIC BREFELDIN A-RESISTANCE GUANINE NUCLEOTIDE EXCHANGE FACTOR 1"/>
    <property type="match status" value="1"/>
</dbReference>
<evidence type="ECO:0000259" key="2">
    <source>
        <dbReference type="PROSITE" id="PS50190"/>
    </source>
</evidence>
<dbReference type="InterPro" id="IPR035999">
    <property type="entry name" value="Sec7_dom_sf"/>
</dbReference>
<feature type="region of interest" description="Disordered" evidence="1">
    <location>
        <begin position="1139"/>
        <end position="1160"/>
    </location>
</feature>
<dbReference type="EMBL" id="KZ819603">
    <property type="protein sequence ID" value="PWN34678.1"/>
    <property type="molecule type" value="Genomic_DNA"/>
</dbReference>
<dbReference type="InterPro" id="IPR023394">
    <property type="entry name" value="Sec7_C_sf"/>
</dbReference>
<evidence type="ECO:0000313" key="3">
    <source>
        <dbReference type="EMBL" id="PWN34678.1"/>
    </source>
</evidence>
<dbReference type="GO" id="GO:0016192">
    <property type="term" value="P:vesicle-mediated transport"/>
    <property type="evidence" value="ECO:0007669"/>
    <property type="project" value="UniProtKB-ARBA"/>
</dbReference>